<sequence>MQRIFLCKQATSPIEAHIYEHLAMNTFKQMTQRAGLLRQVDYFALGSHYIDTGLITIDIDLYTDEAVSLTDKLRHIQASTNDEALLLAMNQITAEKKQTVACDDMNALRQNIIALNDAAWQTIEGLDQPLIVKQLAEHEFLHEINEPIPLISQPSSVLSITVNDNPALLALSHYLAYTIHGTVADIANARLGYYSFEECAAKISKTLHCVCNFAVVRNLENEFELQKIYGDVIKIMQTETVLARLYRRLKSFSYSSGRMDTPNIDTHISELGIIIGEQTWKELADTSIVANLLSKIRLE</sequence>
<evidence type="ECO:0000313" key="1">
    <source>
        <dbReference type="EMBL" id="QCT42146.1"/>
    </source>
</evidence>
<evidence type="ECO:0000313" key="2">
    <source>
        <dbReference type="Proteomes" id="UP000310639"/>
    </source>
</evidence>
<dbReference type="KEGG" id="nft:FBF37_01510"/>
<dbReference type="EMBL" id="CP040004">
    <property type="protein sequence ID" value="QCT42146.1"/>
    <property type="molecule type" value="Genomic_DNA"/>
</dbReference>
<dbReference type="Proteomes" id="UP000310639">
    <property type="component" value="Chromosome"/>
</dbReference>
<gene>
    <name evidence="1" type="ORF">FBF37_01510</name>
</gene>
<accession>A0A4V1GDK9</accession>
<dbReference type="AlphaFoldDB" id="A0A4V1GDK9"/>
<dbReference type="RefSeq" id="WP_138078817.1">
    <property type="nucleotide sequence ID" value="NZ_CP040004.1"/>
</dbReference>
<name>A0A4V1GDK9_9BACT</name>
<keyword evidence="2" id="KW-1185">Reference proteome</keyword>
<proteinExistence type="predicted"/>
<organism evidence="1 2">
    <name type="scientific">Candidatus Nanosynbacter featherlites</name>
    <dbReference type="NCBI Taxonomy" id="2572088"/>
    <lineage>
        <taxon>Bacteria</taxon>
        <taxon>Candidatus Saccharimonadota</taxon>
        <taxon>Candidatus Saccharimonadia</taxon>
        <taxon>Candidatus Nanosynbacterales</taxon>
        <taxon>Candidatus Nanosynbacteraceae</taxon>
        <taxon>Candidatus Nanosynbacter</taxon>
    </lineage>
</organism>
<protein>
    <submittedName>
        <fullName evidence="1">Uncharacterized protein</fullName>
    </submittedName>
</protein>
<dbReference type="OrthoDB" id="9789260at2"/>
<reference evidence="1 2" key="1">
    <citation type="submission" date="2019-04" db="EMBL/GenBank/DDBJ databases">
        <title>Saccharibacteria TM7 genomes.</title>
        <authorList>
            <person name="Bor B."/>
            <person name="He X."/>
            <person name="Chen T."/>
            <person name="Dewhirst F.E."/>
        </authorList>
    </citation>
    <scope>NUCLEOTIDE SEQUENCE [LARGE SCALE GENOMIC DNA]</scope>
    <source>
        <strain evidence="1 2">BB001</strain>
    </source>
</reference>